<dbReference type="SUPFAM" id="SSF46689">
    <property type="entry name" value="Homeodomain-like"/>
    <property type="match status" value="1"/>
</dbReference>
<dbReference type="EMBL" id="CP059733">
    <property type="protein sequence ID" value="WDE07829.1"/>
    <property type="molecule type" value="Genomic_DNA"/>
</dbReference>
<dbReference type="RefSeq" id="WP_044842324.1">
    <property type="nucleotide sequence ID" value="NZ_CP059733.1"/>
</dbReference>
<feature type="domain" description="Tc1-like transposase DDE" evidence="1">
    <location>
        <begin position="177"/>
        <end position="319"/>
    </location>
</feature>
<dbReference type="InterPro" id="IPR047655">
    <property type="entry name" value="Transpos_IS630-like"/>
</dbReference>
<dbReference type="InterPro" id="IPR038717">
    <property type="entry name" value="Tc1-like_DDE_dom"/>
</dbReference>
<dbReference type="Pfam" id="PF13358">
    <property type="entry name" value="DDE_3"/>
    <property type="match status" value="1"/>
</dbReference>
<sequence length="346" mass="39860">MTIITPFPRAERRGIEKAIHKSKCKHHVRRLTAVLMLATGHNITAVSTLLAAGRSSIKRWLNWYTEAGLDGLKSLAPGRKATLPKNEILAMLRMLVELNPQELGYQRARWSTELLTLEINRLFSSEIHASTIRRWLPEAGLVWRRAAPTLHIKDPHKEEKVQKIQEALAECDADNPVFYEDEVDIHLNPKIGADWTIKGVQKRVATPGKNEKYYLAGALHSKTGQVYYVGSNSKDSELFIAMLEKLKRHYRRAKSITLVLDNYVIHKSRKVQTYLAENKKFKLLFQPVYSPWVNKIEKLWHALHETITRNHRCKNMQQLLQGVRGFMDKVSPYPGSGYESVKMEQY</sequence>
<dbReference type="KEGG" id="tvd:SG34_021340"/>
<evidence type="ECO:0000259" key="1">
    <source>
        <dbReference type="Pfam" id="PF13358"/>
    </source>
</evidence>
<dbReference type="Gene3D" id="3.30.420.10">
    <property type="entry name" value="Ribonuclease H-like superfamily/Ribonuclease H"/>
    <property type="match status" value="1"/>
</dbReference>
<keyword evidence="4" id="KW-1185">Reference proteome</keyword>
<reference evidence="2 4" key="1">
    <citation type="journal article" date="2015" name="Genome Announc.">
        <title>Draft Genome Sequences of Marine Isolates of Thalassomonas viridans and Thalassomonas actiniarum.</title>
        <authorList>
            <person name="Olonade I."/>
            <person name="van Zyl L.J."/>
            <person name="Trindade M."/>
        </authorList>
    </citation>
    <scope>NUCLEOTIDE SEQUENCE [LARGE SCALE GENOMIC DNA]</scope>
    <source>
        <strain evidence="2 4">XOM25</strain>
    </source>
</reference>
<dbReference type="Pfam" id="PF13565">
    <property type="entry name" value="HTH_32"/>
    <property type="match status" value="1"/>
</dbReference>
<dbReference type="InterPro" id="IPR012337">
    <property type="entry name" value="RNaseH-like_sf"/>
</dbReference>
<evidence type="ECO:0000313" key="3">
    <source>
        <dbReference type="EMBL" id="WDE07829.1"/>
    </source>
</evidence>
<dbReference type="Proteomes" id="UP000032352">
    <property type="component" value="Chromosome"/>
</dbReference>
<gene>
    <name evidence="3" type="ORF">SG34_013655</name>
    <name evidence="2" type="ORF">SG34_021340</name>
</gene>
<name>A0AAE9YZL0_9GAMM</name>
<dbReference type="GO" id="GO:0003676">
    <property type="term" value="F:nucleic acid binding"/>
    <property type="evidence" value="ECO:0007669"/>
    <property type="project" value="InterPro"/>
</dbReference>
<dbReference type="KEGG" id="tvd:SG34_013655"/>
<dbReference type="InterPro" id="IPR036397">
    <property type="entry name" value="RNaseH_sf"/>
</dbReference>
<evidence type="ECO:0000313" key="4">
    <source>
        <dbReference type="Proteomes" id="UP000032352"/>
    </source>
</evidence>
<reference evidence="2" key="2">
    <citation type="submission" date="2020-07" db="EMBL/GenBank/DDBJ databases">
        <authorList>
            <person name="van Zyl L.J."/>
            <person name="Busche T."/>
            <person name="Ruckert C."/>
            <person name="Kalinowski J."/>
            <person name="Trindade M.I."/>
        </authorList>
    </citation>
    <scope>NUCLEOTIDE SEQUENCE</scope>
    <source>
        <strain evidence="2">XOM25</strain>
    </source>
</reference>
<dbReference type="InterPro" id="IPR009057">
    <property type="entry name" value="Homeodomain-like_sf"/>
</dbReference>
<evidence type="ECO:0000313" key="2">
    <source>
        <dbReference type="EMBL" id="WDE03895.1"/>
    </source>
</evidence>
<organism evidence="2 4">
    <name type="scientific">Thalassomonas viridans</name>
    <dbReference type="NCBI Taxonomy" id="137584"/>
    <lineage>
        <taxon>Bacteria</taxon>
        <taxon>Pseudomonadati</taxon>
        <taxon>Pseudomonadota</taxon>
        <taxon>Gammaproteobacteria</taxon>
        <taxon>Alteromonadales</taxon>
        <taxon>Colwelliaceae</taxon>
        <taxon>Thalassomonas</taxon>
    </lineage>
</organism>
<dbReference type="AlphaFoldDB" id="A0AAE9YZL0"/>
<protein>
    <submittedName>
        <fullName evidence="2">IS630 family transposase</fullName>
    </submittedName>
</protein>
<dbReference type="NCBIfam" id="NF033545">
    <property type="entry name" value="transpos_IS630"/>
    <property type="match status" value="1"/>
</dbReference>
<dbReference type="EMBL" id="CP059733">
    <property type="protein sequence ID" value="WDE03895.1"/>
    <property type="molecule type" value="Genomic_DNA"/>
</dbReference>
<dbReference type="SUPFAM" id="SSF53098">
    <property type="entry name" value="Ribonuclease H-like"/>
    <property type="match status" value="1"/>
</dbReference>
<reference evidence="2 4" key="3">
    <citation type="journal article" date="2022" name="Mar. Drugs">
        <title>Bioassay-Guided Fractionation Leads to the Detection of Cholic Acid Generated by the Rare Thalassomonas sp.</title>
        <authorList>
            <person name="Pheiffer F."/>
            <person name="Schneider Y.K."/>
            <person name="Hansen E.H."/>
            <person name="Andersen J.H."/>
            <person name="Isaksson J."/>
            <person name="Busche T."/>
            <person name="R C."/>
            <person name="Kalinowski J."/>
            <person name="Zyl L.V."/>
            <person name="Trindade M."/>
        </authorList>
    </citation>
    <scope>NUCLEOTIDE SEQUENCE [LARGE SCALE GENOMIC DNA]</scope>
    <source>
        <strain evidence="2 4">XOM25</strain>
    </source>
</reference>
<proteinExistence type="predicted"/>
<accession>A0AAE9YZL0</accession>